<evidence type="ECO:0000259" key="6">
    <source>
        <dbReference type="PROSITE" id="PS50075"/>
    </source>
</evidence>
<dbReference type="Gene3D" id="1.10.1200.10">
    <property type="entry name" value="ACP-like"/>
    <property type="match status" value="1"/>
</dbReference>
<dbReference type="InterPro" id="IPR045851">
    <property type="entry name" value="AMP-bd_C_sf"/>
</dbReference>
<dbReference type="GO" id="GO:0031177">
    <property type="term" value="F:phosphopantetheine binding"/>
    <property type="evidence" value="ECO:0007669"/>
    <property type="project" value="InterPro"/>
</dbReference>
<dbReference type="NCBIfam" id="TIGR01733">
    <property type="entry name" value="AA-adenyl-dom"/>
    <property type="match status" value="1"/>
</dbReference>
<feature type="compositionally biased region" description="Acidic residues" evidence="5">
    <location>
        <begin position="637"/>
        <end position="646"/>
    </location>
</feature>
<proteinExistence type="inferred from homology"/>
<keyword evidence="3" id="KW-0596">Phosphopantetheine</keyword>
<evidence type="ECO:0000256" key="2">
    <source>
        <dbReference type="ARBA" id="ARBA00006432"/>
    </source>
</evidence>
<dbReference type="GO" id="GO:0043041">
    <property type="term" value="P:amino acid activation for nonribosomal peptide biosynthetic process"/>
    <property type="evidence" value="ECO:0007669"/>
    <property type="project" value="TreeGrafter"/>
</dbReference>
<sequence length="1562" mass="167761">MTDLESRITALPAEQRAVLEARLAELAPARGHGPSDRIVPRDRSAPTPLSVAQHREWAVGQIRSVNNITGALRLEGRLDLTLLSDVLTTILERHEVLRTTIEVGADGTPVQVVQPVTPVPTPVTDLTRVPPSRRDEEVTRAARSDAARPFDHADPQRLRVTLLALEQDVHVALFAADHAASDAWSLAIIVEELAAIYRGRTSEGTGELPPLEVQFGDVAAWQRAHRDADREELEVRHWREQLAGMPAEAALPVDRPYPARPTYAGAVYDMHLPAELAAAVHRFGEQEGASLFTVLLAAGSVLLNRYGGEDDVVVGSLVSGRTRAETQRLIGSFANPLPLRLRLRDDLTLREVVGEARETLANALDHQDLPFDRVAEELGLGRESTRSSFSPMWINVIAVPDMTLELPGLRIVPVSIAPAKTSVDLTLNVTPSGDTLLTQWHYMTELLDPSTVALLADQFQRVLRELVTEPDTPVWAVELATGAPSIERASVPATPSAEPASAPDVVGFVERFQRRVAVAPYAPAVICDGVATSYDELNRRANRLAHRLRATGVRSDARVGVLVDRSPSLAVAILAVLKAGGAYVPIDPTYPPERMAFLLADSGARVLVTEALLADAPVRADGWTTVLMDEAPRDEGSGPDDEDDLDPPAPSAAAYVVYTSGSTGRPKGAVIEHRSLAVFAADVVERLGLGTGDRFLQFASPSFDVLAEELFPTWLAGGAVVIPTKHLLSGEDDLASLVERERLTVMELPTAYWHEWVRELDRLGRELPAHLRLVIIGGERVLPERLALWRRTGVPLAHVYGLTETTVSSTFFRLDPVDPVAQWPNLPIGTPLPSADLRILDRRLRPVPAGGVGELYIGGISLARGYLGRPGLTAQRFVADPTRSGARLYRTGDLVRRRADGNLEFHSRVDTQVKIRGFRVEPTEVESVLTEHPGVAEAVVAVHEPAPGDRRLVAYVVPAGAPGVAAELRAFLAERLPGYLVPSAFVEVDALPLNANGKIDRARLPAPDRADAPTGAGFRAPTSATEKALAGIVAGVVGVAQVGVDDNFFEVGGDSILAIQVVAQAQQAGLRLTPYDLFANPSVGELAAVVEAGHTVDAEQTDVTGPAPLAPTQHWFCAAGLAEPAHWNTSVLVDLAVEVDPEVLREAVEAVVGHHDGLRQRLLLAGARTRARIAPRGDETPFAVHDLSVADDPDLRAAETCADLQRGLDPAVGPMVRVALLRLGRGRRDQLAVVAHQLVVDAASMRILLEDLETAVVQLAAGEPLRFLPKTTSWQSWARRLARYASSESVRGQRTYWSEVVTGGAGGQPRGRLPEDRTVEVGVDTEATTRTVSARLDPATTTTLLAAPERLACTVEEVLLAALGRTLEEWTGAERHLVDVTRSERTPLFDDVDVTRTVGWFSPRHPLALSAVGDDALASVKAALRAVPAGGTGWQLLAQTGEAPDAGPIDLAFGYTGSTTRPASGAFAVAAETIGTDRSPAGRRPHPLEVRAGGRDGELVVDWSFSELRHDAATVERLAARHAAEVRTLIGAQDADRATGDFPLARVDRAQLDGLLGRLAEG</sequence>
<dbReference type="Gene3D" id="3.30.300.30">
    <property type="match status" value="1"/>
</dbReference>
<comment type="caution">
    <text evidence="7">The sequence shown here is derived from an EMBL/GenBank/DDBJ whole genome shotgun (WGS) entry which is preliminary data.</text>
</comment>
<dbReference type="RefSeq" id="WP_039368962.1">
    <property type="nucleotide sequence ID" value="NZ_PGEZ01000002.1"/>
</dbReference>
<dbReference type="InterPro" id="IPR023213">
    <property type="entry name" value="CAT-like_dom_sf"/>
</dbReference>
<dbReference type="PANTHER" id="PTHR45527">
    <property type="entry name" value="NONRIBOSOMAL PEPTIDE SYNTHETASE"/>
    <property type="match status" value="1"/>
</dbReference>
<feature type="domain" description="Carrier" evidence="6">
    <location>
        <begin position="1020"/>
        <end position="1094"/>
    </location>
</feature>
<evidence type="ECO:0000313" key="7">
    <source>
        <dbReference type="EMBL" id="PJJ54107.1"/>
    </source>
</evidence>
<dbReference type="Gene3D" id="3.30.559.10">
    <property type="entry name" value="Chloramphenicol acetyltransferase-like domain"/>
    <property type="match status" value="2"/>
</dbReference>
<dbReference type="InterPro" id="IPR009081">
    <property type="entry name" value="PP-bd_ACP"/>
</dbReference>
<dbReference type="InterPro" id="IPR001242">
    <property type="entry name" value="Condensation_dom"/>
</dbReference>
<evidence type="ECO:0000256" key="4">
    <source>
        <dbReference type="ARBA" id="ARBA00022553"/>
    </source>
</evidence>
<evidence type="ECO:0000256" key="3">
    <source>
        <dbReference type="ARBA" id="ARBA00022450"/>
    </source>
</evidence>
<dbReference type="SMART" id="SM00823">
    <property type="entry name" value="PKS_PP"/>
    <property type="match status" value="1"/>
</dbReference>
<dbReference type="Pfam" id="PF13193">
    <property type="entry name" value="AMP-binding_C"/>
    <property type="match status" value="1"/>
</dbReference>
<dbReference type="CDD" id="cd19531">
    <property type="entry name" value="LCL_NRPS-like"/>
    <property type="match status" value="1"/>
</dbReference>
<dbReference type="PROSITE" id="PS50075">
    <property type="entry name" value="CARRIER"/>
    <property type="match status" value="1"/>
</dbReference>
<reference evidence="7 8" key="1">
    <citation type="submission" date="2017-11" db="EMBL/GenBank/DDBJ databases">
        <title>Genomic Encyclopedia of Archaeal and Bacterial Type Strains, Phase II (KMG-II): From Individual Species to Whole Genera.</title>
        <authorList>
            <person name="Goeker M."/>
        </authorList>
    </citation>
    <scope>NUCLEOTIDE SEQUENCE [LARGE SCALE GENOMIC DNA]</scope>
    <source>
        <strain evidence="7 8">DSM 27763</strain>
    </source>
</reference>
<dbReference type="FunFam" id="3.40.50.12780:FF:000012">
    <property type="entry name" value="Non-ribosomal peptide synthetase"/>
    <property type="match status" value="1"/>
</dbReference>
<accession>A0A0B2B2G3</accession>
<dbReference type="FunFam" id="3.40.50.980:FF:000001">
    <property type="entry name" value="Non-ribosomal peptide synthetase"/>
    <property type="match status" value="1"/>
</dbReference>
<dbReference type="Pfam" id="PF00501">
    <property type="entry name" value="AMP-binding"/>
    <property type="match status" value="1"/>
</dbReference>
<feature type="region of interest" description="Disordered" evidence="5">
    <location>
        <begin position="629"/>
        <end position="649"/>
    </location>
</feature>
<dbReference type="OrthoDB" id="9803968at2"/>
<dbReference type="InterPro" id="IPR025110">
    <property type="entry name" value="AMP-bd_C"/>
</dbReference>
<dbReference type="InterPro" id="IPR010071">
    <property type="entry name" value="AA_adenyl_dom"/>
</dbReference>
<evidence type="ECO:0000256" key="5">
    <source>
        <dbReference type="SAM" id="MobiDB-lite"/>
    </source>
</evidence>
<keyword evidence="8" id="KW-1185">Reference proteome</keyword>
<evidence type="ECO:0000313" key="8">
    <source>
        <dbReference type="Proteomes" id="UP000230842"/>
    </source>
</evidence>
<dbReference type="GO" id="GO:0005737">
    <property type="term" value="C:cytoplasm"/>
    <property type="evidence" value="ECO:0007669"/>
    <property type="project" value="TreeGrafter"/>
</dbReference>
<dbReference type="SUPFAM" id="SSF56801">
    <property type="entry name" value="Acetyl-CoA synthetase-like"/>
    <property type="match status" value="1"/>
</dbReference>
<dbReference type="CDD" id="cd05930">
    <property type="entry name" value="A_NRPS"/>
    <property type="match status" value="1"/>
</dbReference>
<dbReference type="SUPFAM" id="SSF52777">
    <property type="entry name" value="CoA-dependent acyltransferases"/>
    <property type="match status" value="4"/>
</dbReference>
<dbReference type="PROSITE" id="PS00012">
    <property type="entry name" value="PHOSPHOPANTETHEINE"/>
    <property type="match status" value="1"/>
</dbReference>
<dbReference type="GO" id="GO:0044550">
    <property type="term" value="P:secondary metabolite biosynthetic process"/>
    <property type="evidence" value="ECO:0007669"/>
    <property type="project" value="UniProtKB-ARBA"/>
</dbReference>
<dbReference type="Gene3D" id="3.30.559.30">
    <property type="entry name" value="Nonribosomal peptide synthetase, condensation domain"/>
    <property type="match status" value="2"/>
</dbReference>
<dbReference type="Gene3D" id="2.30.38.10">
    <property type="entry name" value="Luciferase, Domain 3"/>
    <property type="match status" value="1"/>
</dbReference>
<name>A0A0B2B2G3_9ACTN</name>
<dbReference type="Gene3D" id="3.40.50.980">
    <property type="match status" value="2"/>
</dbReference>
<dbReference type="EMBL" id="PGEZ01000002">
    <property type="protein sequence ID" value="PJJ54107.1"/>
    <property type="molecule type" value="Genomic_DNA"/>
</dbReference>
<dbReference type="Pfam" id="PF00668">
    <property type="entry name" value="Condensation"/>
    <property type="match status" value="2"/>
</dbReference>
<dbReference type="InterPro" id="IPR020845">
    <property type="entry name" value="AMP-binding_CS"/>
</dbReference>
<dbReference type="Pfam" id="PF00550">
    <property type="entry name" value="PP-binding"/>
    <property type="match status" value="1"/>
</dbReference>
<evidence type="ECO:0000256" key="1">
    <source>
        <dbReference type="ARBA" id="ARBA00001957"/>
    </source>
</evidence>
<comment type="cofactor">
    <cofactor evidence="1">
        <name>pantetheine 4'-phosphate</name>
        <dbReference type="ChEBI" id="CHEBI:47942"/>
    </cofactor>
</comment>
<dbReference type="SUPFAM" id="SSF47336">
    <property type="entry name" value="ACP-like"/>
    <property type="match status" value="1"/>
</dbReference>
<dbReference type="InterPro" id="IPR006162">
    <property type="entry name" value="Ppantetheine_attach_site"/>
</dbReference>
<dbReference type="InterPro" id="IPR020806">
    <property type="entry name" value="PKS_PP-bd"/>
</dbReference>
<dbReference type="GO" id="GO:0008610">
    <property type="term" value="P:lipid biosynthetic process"/>
    <property type="evidence" value="ECO:0007669"/>
    <property type="project" value="UniProtKB-ARBA"/>
</dbReference>
<dbReference type="Proteomes" id="UP000230842">
    <property type="component" value="Unassembled WGS sequence"/>
</dbReference>
<keyword evidence="4" id="KW-0597">Phosphoprotein</keyword>
<dbReference type="FunFam" id="1.10.1200.10:FF:000005">
    <property type="entry name" value="Nonribosomal peptide synthetase 1"/>
    <property type="match status" value="1"/>
</dbReference>
<dbReference type="GO" id="GO:0003824">
    <property type="term" value="F:catalytic activity"/>
    <property type="evidence" value="ECO:0007669"/>
    <property type="project" value="InterPro"/>
</dbReference>
<gene>
    <name evidence="7" type="ORF">CLV56_3611</name>
</gene>
<comment type="similarity">
    <text evidence="2">Belongs to the ATP-dependent AMP-binding enzyme family.</text>
</comment>
<dbReference type="PROSITE" id="PS00455">
    <property type="entry name" value="AMP_BINDING"/>
    <property type="match status" value="1"/>
</dbReference>
<dbReference type="InterPro" id="IPR000873">
    <property type="entry name" value="AMP-dep_synth/lig_dom"/>
</dbReference>
<dbReference type="InterPro" id="IPR036736">
    <property type="entry name" value="ACP-like_sf"/>
</dbReference>
<protein>
    <submittedName>
        <fullName evidence="7">Non-ribosomal peptide synthase protein (TIGR01720 family)/amino acid adenylation domain-containing protein</fullName>
    </submittedName>
</protein>
<dbReference type="FunFam" id="3.30.300.30:FF:000010">
    <property type="entry name" value="Enterobactin synthetase component F"/>
    <property type="match status" value="1"/>
</dbReference>
<organism evidence="7 8">
    <name type="scientific">Mumia flava</name>
    <dbReference type="NCBI Taxonomy" id="1348852"/>
    <lineage>
        <taxon>Bacteria</taxon>
        <taxon>Bacillati</taxon>
        <taxon>Actinomycetota</taxon>
        <taxon>Actinomycetes</taxon>
        <taxon>Propionibacteriales</taxon>
        <taxon>Nocardioidaceae</taxon>
        <taxon>Mumia</taxon>
    </lineage>
</organism>
<dbReference type="PANTHER" id="PTHR45527:SF1">
    <property type="entry name" value="FATTY ACID SYNTHASE"/>
    <property type="match status" value="1"/>
</dbReference>